<gene>
    <name evidence="2" type="ORF">BS50DRAFT_326515</name>
</gene>
<dbReference type="Proteomes" id="UP000240883">
    <property type="component" value="Unassembled WGS sequence"/>
</dbReference>
<feature type="compositionally biased region" description="Low complexity" evidence="1">
    <location>
        <begin position="107"/>
        <end position="120"/>
    </location>
</feature>
<dbReference type="EMBL" id="KZ678133">
    <property type="protein sequence ID" value="PSN68855.1"/>
    <property type="molecule type" value="Genomic_DNA"/>
</dbReference>
<dbReference type="AlphaFoldDB" id="A0A2T2NTU1"/>
<organism evidence="2 3">
    <name type="scientific">Corynespora cassiicola Philippines</name>
    <dbReference type="NCBI Taxonomy" id="1448308"/>
    <lineage>
        <taxon>Eukaryota</taxon>
        <taxon>Fungi</taxon>
        <taxon>Dikarya</taxon>
        <taxon>Ascomycota</taxon>
        <taxon>Pezizomycotina</taxon>
        <taxon>Dothideomycetes</taxon>
        <taxon>Pleosporomycetidae</taxon>
        <taxon>Pleosporales</taxon>
        <taxon>Corynesporascaceae</taxon>
        <taxon>Corynespora</taxon>
    </lineage>
</organism>
<protein>
    <submittedName>
        <fullName evidence="2">Uncharacterized protein</fullName>
    </submittedName>
</protein>
<name>A0A2T2NTU1_CORCC</name>
<evidence type="ECO:0000313" key="2">
    <source>
        <dbReference type="EMBL" id="PSN68855.1"/>
    </source>
</evidence>
<sequence length="176" mass="19117">MQRPCTSVGARGERQRASRALGSEIGSYSRNARMRRPASLLGKGRASMLGRRECPRWSRRCEQPAAVSWPGKRPGLLRAWPPWAWHGEGAAARAGRREWSSSDTAVQSSSPAAQLPSSGSRGRKWPKAAIASHRIAQGDTASGWRLADAAGGRRRRRPGHRDGQIARISLVASAPH</sequence>
<feature type="region of interest" description="Disordered" evidence="1">
    <location>
        <begin position="91"/>
        <end position="176"/>
    </location>
</feature>
<accession>A0A2T2NTU1</accession>
<feature type="region of interest" description="Disordered" evidence="1">
    <location>
        <begin position="1"/>
        <end position="52"/>
    </location>
</feature>
<evidence type="ECO:0000313" key="3">
    <source>
        <dbReference type="Proteomes" id="UP000240883"/>
    </source>
</evidence>
<reference evidence="2 3" key="1">
    <citation type="journal article" date="2018" name="Front. Microbiol.">
        <title>Genome-Wide Analysis of Corynespora cassiicola Leaf Fall Disease Putative Effectors.</title>
        <authorList>
            <person name="Lopez D."/>
            <person name="Ribeiro S."/>
            <person name="Label P."/>
            <person name="Fumanal B."/>
            <person name="Venisse J.S."/>
            <person name="Kohler A."/>
            <person name="de Oliveira R.R."/>
            <person name="Labutti K."/>
            <person name="Lipzen A."/>
            <person name="Lail K."/>
            <person name="Bauer D."/>
            <person name="Ohm R.A."/>
            <person name="Barry K.W."/>
            <person name="Spatafora J."/>
            <person name="Grigoriev I.V."/>
            <person name="Martin F.M."/>
            <person name="Pujade-Renaud V."/>
        </authorList>
    </citation>
    <scope>NUCLEOTIDE SEQUENCE [LARGE SCALE GENOMIC DNA]</scope>
    <source>
        <strain evidence="2 3">Philippines</strain>
    </source>
</reference>
<proteinExistence type="predicted"/>
<keyword evidence="3" id="KW-1185">Reference proteome</keyword>
<evidence type="ECO:0000256" key="1">
    <source>
        <dbReference type="SAM" id="MobiDB-lite"/>
    </source>
</evidence>